<dbReference type="InterPro" id="IPR012916">
    <property type="entry name" value="RED_N"/>
</dbReference>
<comment type="subcellular location">
    <subcellularLocation>
        <location evidence="1">Nucleus</location>
    </subcellularLocation>
</comment>
<dbReference type="GeneID" id="66076354"/>
<feature type="domain" description="RED-like N-terminal" evidence="4">
    <location>
        <begin position="51"/>
        <end position="157"/>
    </location>
</feature>
<feature type="compositionally biased region" description="Basic and acidic residues" evidence="3">
    <location>
        <begin position="206"/>
        <end position="241"/>
    </location>
</feature>
<feature type="compositionally biased region" description="Basic residues" evidence="3">
    <location>
        <begin position="402"/>
        <end position="412"/>
    </location>
</feature>
<sequence length="441" mass="48770">MDQVFFRNLLSTSSQNPSTSTSRGSLSIKTGHTRQKPNVIGSSEGFKPRKVKKADKYRDRASERRVGDGNDYAQVEAVLEEFEKSTADQDKQTVDAKRRYLGGDGEHSILVKGLDLALLEQNKAKEAMGRAAEEDEQLEKAFMEGGKATTEAPAPSGKKRTREEIIRELKDKRASAGSTSSTLQEAELNRGKFKPIGLEPIGTSATEEKAKKRKVKGDGEKKKKKQKVTEEDITEKEKVKAGSDIQTALVEKQTLRISSQPKQPEPEPDDLPDDFDIFADAGDYEGIELGDDDEDGEEKDMTEKKVEIDDLLVTNAKLGPGRWVVDDQGEAIKPEPATSSLIQPTSHGASTSTPPQAPNDNEDGQLEEEEEEVMRLVPLQSSALPSIKDFLAMDEAAEKGEKKKKRKEKKKEKQSGSQMSAEAKASRDYQRLKSFTDKRQA</sequence>
<feature type="compositionally biased region" description="Low complexity" evidence="3">
    <location>
        <begin position="11"/>
        <end position="25"/>
    </location>
</feature>
<dbReference type="PANTHER" id="PTHR12765">
    <property type="entry name" value="RED PROTEIN IK FACTOR CYTOKINE IK"/>
    <property type="match status" value="1"/>
</dbReference>
<feature type="region of interest" description="Disordered" evidence="3">
    <location>
        <begin position="10"/>
        <end position="71"/>
    </location>
</feature>
<organism evidence="5 6">
    <name type="scientific">Marasmius oreades</name>
    <name type="common">fairy-ring Marasmius</name>
    <dbReference type="NCBI Taxonomy" id="181124"/>
    <lineage>
        <taxon>Eukaryota</taxon>
        <taxon>Fungi</taxon>
        <taxon>Dikarya</taxon>
        <taxon>Basidiomycota</taxon>
        <taxon>Agaricomycotina</taxon>
        <taxon>Agaricomycetes</taxon>
        <taxon>Agaricomycetidae</taxon>
        <taxon>Agaricales</taxon>
        <taxon>Marasmiineae</taxon>
        <taxon>Marasmiaceae</taxon>
        <taxon>Marasmius</taxon>
    </lineage>
</organism>
<dbReference type="EMBL" id="CM032184">
    <property type="protein sequence ID" value="KAG7093613.1"/>
    <property type="molecule type" value="Genomic_DNA"/>
</dbReference>
<evidence type="ECO:0000256" key="1">
    <source>
        <dbReference type="ARBA" id="ARBA00004123"/>
    </source>
</evidence>
<evidence type="ECO:0000313" key="5">
    <source>
        <dbReference type="EMBL" id="KAG7093613.1"/>
    </source>
</evidence>
<evidence type="ECO:0000313" key="6">
    <source>
        <dbReference type="Proteomes" id="UP001049176"/>
    </source>
</evidence>
<gene>
    <name evidence="5" type="ORF">E1B28_007278</name>
</gene>
<dbReference type="KEGG" id="more:E1B28_007278"/>
<feature type="compositionally biased region" description="Polar residues" evidence="3">
    <location>
        <begin position="337"/>
        <end position="354"/>
    </location>
</feature>
<protein>
    <recommendedName>
        <fullName evidence="4">RED-like N-terminal domain-containing protein</fullName>
    </recommendedName>
</protein>
<feature type="compositionally biased region" description="Acidic residues" evidence="3">
    <location>
        <begin position="266"/>
        <end position="298"/>
    </location>
</feature>
<dbReference type="Proteomes" id="UP001049176">
    <property type="component" value="Chromosome 4"/>
</dbReference>
<dbReference type="GO" id="GO:0005634">
    <property type="term" value="C:nucleus"/>
    <property type="evidence" value="ECO:0007669"/>
    <property type="project" value="UniProtKB-SubCell"/>
</dbReference>
<feature type="compositionally biased region" description="Basic and acidic residues" evidence="3">
    <location>
        <begin position="54"/>
        <end position="68"/>
    </location>
</feature>
<accession>A0A9P7S312</accession>
<feature type="compositionally biased region" description="Basic and acidic residues" evidence="3">
    <location>
        <begin position="127"/>
        <end position="142"/>
    </location>
</feature>
<feature type="region of interest" description="Disordered" evidence="3">
    <location>
        <begin position="127"/>
        <end position="441"/>
    </location>
</feature>
<evidence type="ECO:0000256" key="3">
    <source>
        <dbReference type="SAM" id="MobiDB-lite"/>
    </source>
</evidence>
<reference evidence="5" key="1">
    <citation type="journal article" date="2021" name="Genome Biol. Evol.">
        <title>The assembled and annotated genome of the fairy-ring fungus Marasmius oreades.</title>
        <authorList>
            <person name="Hiltunen M."/>
            <person name="Ament-Velasquez S.L."/>
            <person name="Johannesson H."/>
        </authorList>
    </citation>
    <scope>NUCLEOTIDE SEQUENCE</scope>
    <source>
        <strain evidence="5">03SP1</strain>
    </source>
</reference>
<feature type="compositionally biased region" description="Basic and acidic residues" evidence="3">
    <location>
        <begin position="299"/>
        <end position="308"/>
    </location>
</feature>
<keyword evidence="2" id="KW-0539">Nucleus</keyword>
<feature type="compositionally biased region" description="Basic and acidic residues" evidence="3">
    <location>
        <begin position="424"/>
        <end position="441"/>
    </location>
</feature>
<name>A0A9P7S312_9AGAR</name>
<dbReference type="InterPro" id="IPR039896">
    <property type="entry name" value="Red-like"/>
</dbReference>
<comment type="caution">
    <text evidence="5">The sequence shown here is derived from an EMBL/GenBank/DDBJ whole genome shotgun (WGS) entry which is preliminary data.</text>
</comment>
<dbReference type="OrthoDB" id="3366823at2759"/>
<feature type="compositionally biased region" description="Acidic residues" evidence="3">
    <location>
        <begin position="360"/>
        <end position="372"/>
    </location>
</feature>
<evidence type="ECO:0000259" key="4">
    <source>
        <dbReference type="Pfam" id="PF07808"/>
    </source>
</evidence>
<dbReference type="AlphaFoldDB" id="A0A9P7S312"/>
<dbReference type="RefSeq" id="XP_043010083.1">
    <property type="nucleotide sequence ID" value="XM_043151999.1"/>
</dbReference>
<feature type="compositionally biased region" description="Basic and acidic residues" evidence="3">
    <location>
        <begin position="161"/>
        <end position="174"/>
    </location>
</feature>
<dbReference type="Pfam" id="PF07808">
    <property type="entry name" value="RED_N"/>
    <property type="match status" value="1"/>
</dbReference>
<proteinExistence type="predicted"/>
<keyword evidence="6" id="KW-1185">Reference proteome</keyword>
<evidence type="ECO:0000256" key="2">
    <source>
        <dbReference type="ARBA" id="ARBA00023242"/>
    </source>
</evidence>